<reference evidence="2" key="1">
    <citation type="submission" date="2017-05" db="UniProtKB">
        <authorList>
            <consortium name="EnsemblMetazoa"/>
        </authorList>
    </citation>
    <scope>IDENTIFICATION</scope>
</reference>
<evidence type="ECO:0000256" key="1">
    <source>
        <dbReference type="SAM" id="MobiDB-lite"/>
    </source>
</evidence>
<dbReference type="AlphaFoldDB" id="A0A1X7TYG3"/>
<evidence type="ECO:0000313" key="2">
    <source>
        <dbReference type="EnsemblMetazoa" id="Aqu2.1.20288_001"/>
    </source>
</evidence>
<organism evidence="2">
    <name type="scientific">Amphimedon queenslandica</name>
    <name type="common">Sponge</name>
    <dbReference type="NCBI Taxonomy" id="400682"/>
    <lineage>
        <taxon>Eukaryota</taxon>
        <taxon>Metazoa</taxon>
        <taxon>Porifera</taxon>
        <taxon>Demospongiae</taxon>
        <taxon>Heteroscleromorpha</taxon>
        <taxon>Haplosclerida</taxon>
        <taxon>Niphatidae</taxon>
        <taxon>Amphimedon</taxon>
    </lineage>
</organism>
<accession>A0A1X7TYG3</accession>
<proteinExistence type="predicted"/>
<sequence length="107" mass="11708">MPQCETEYDRSAKKYLKSTVTEKRNSVSKNQKRALKLARVARKLKQISVTTTGAPSNNQSQQSPNNGDDLSTEVATPSQSIPGSPILSVNQLSQQVEMMTDHRASCG</sequence>
<feature type="region of interest" description="Disordered" evidence="1">
    <location>
        <begin position="47"/>
        <end position="86"/>
    </location>
</feature>
<feature type="compositionally biased region" description="Polar residues" evidence="1">
    <location>
        <begin position="73"/>
        <end position="86"/>
    </location>
</feature>
<feature type="compositionally biased region" description="Low complexity" evidence="1">
    <location>
        <begin position="55"/>
        <end position="66"/>
    </location>
</feature>
<dbReference type="EnsemblMetazoa" id="Aqu2.1.20288_001">
    <property type="protein sequence ID" value="Aqu2.1.20288_001"/>
    <property type="gene ID" value="Aqu2.1.20288"/>
</dbReference>
<name>A0A1X7TYG3_AMPQE</name>
<protein>
    <submittedName>
        <fullName evidence="2">Uncharacterized protein</fullName>
    </submittedName>
</protein>
<dbReference type="InParanoid" id="A0A1X7TYG3"/>